<keyword evidence="5 7" id="KW-0460">Magnesium</keyword>
<evidence type="ECO:0000256" key="3">
    <source>
        <dbReference type="ARBA" id="ARBA00022553"/>
    </source>
</evidence>
<dbReference type="PANTHER" id="PTHR42946:SF1">
    <property type="entry name" value="PHOSPHOGLUCOMUTASE (ALPHA-D-GLUCOSE-1,6-BISPHOSPHATE-DEPENDENT)"/>
    <property type="match status" value="1"/>
</dbReference>
<dbReference type="EMBL" id="JBHRTF010000002">
    <property type="protein sequence ID" value="MFC3114987.1"/>
    <property type="molecule type" value="Genomic_DNA"/>
</dbReference>
<feature type="domain" description="Alpha-D-phosphohexomutase alpha/beta/alpha" evidence="10">
    <location>
        <begin position="160"/>
        <end position="256"/>
    </location>
</feature>
<feature type="domain" description="Alpha-D-phosphohexomutase alpha/beta/alpha" evidence="9">
    <location>
        <begin position="15"/>
        <end position="139"/>
    </location>
</feature>
<dbReference type="Pfam" id="PF02878">
    <property type="entry name" value="PGM_PMM_I"/>
    <property type="match status" value="1"/>
</dbReference>
<keyword evidence="3" id="KW-0597">Phosphoprotein</keyword>
<organism evidence="12 13">
    <name type="scientific">Cellvibrio fontiphilus</name>
    <dbReference type="NCBI Taxonomy" id="1815559"/>
    <lineage>
        <taxon>Bacteria</taxon>
        <taxon>Pseudomonadati</taxon>
        <taxon>Pseudomonadota</taxon>
        <taxon>Gammaproteobacteria</taxon>
        <taxon>Cellvibrionales</taxon>
        <taxon>Cellvibrionaceae</taxon>
        <taxon>Cellvibrio</taxon>
    </lineage>
</organism>
<dbReference type="InterPro" id="IPR050060">
    <property type="entry name" value="Phosphoglucosamine_mutase"/>
</dbReference>
<dbReference type="Pfam" id="PF00408">
    <property type="entry name" value="PGM_PMM_IV"/>
    <property type="match status" value="1"/>
</dbReference>
<comment type="caution">
    <text evidence="12">The sequence shown here is derived from an EMBL/GenBank/DDBJ whole genome shotgun (WGS) entry which is preliminary data.</text>
</comment>
<sequence>MTKLLNEIIGQSGISFGTSGARGLVVDFTDEVVASFTQSFLRVMQREFSVKRLAIGIDNRPSSPVMAAACAGAAEALGVAVDYYGVLPTPALAYQAMQDGVPAIMVTGSHIPFDRNGLKFYRPTGEITKADELAIVDTRENLTTFDAKLPEVNPAGAANYIQRYCAVFTPGIMRGLHIGLYEHSSAGRDLYADLFRSLGAEVTSLERTDTFVPIDTEAVADADVEKGRRWSQEYGFDAIFSTDGDGDRPLIADENGNWLRGDIVGLLCARQLGINALAVPVSCNSAIEQCGAFAEVARTRIGSPYVIAALEELASSHAAIAGFEANGGFLLGSDVQLNGKWLKALPTRDALLPGIALIAAAASHSLSAQVASLPARFTASDRIQNVPTATSKTLIAEASGDQSALLKLLGISDKTVSAVNTTDGLRIRFDDGEIIHLRPSGNAPELRCYAEANDQTRAAALVKQVLAKLQANLSQVVS</sequence>
<keyword evidence="13" id="KW-1185">Reference proteome</keyword>
<evidence type="ECO:0000259" key="8">
    <source>
        <dbReference type="Pfam" id="PF00408"/>
    </source>
</evidence>
<dbReference type="InterPro" id="IPR005845">
    <property type="entry name" value="A-D-PHexomutase_a/b/a-II"/>
</dbReference>
<dbReference type="Pfam" id="PF02879">
    <property type="entry name" value="PGM_PMM_II"/>
    <property type="match status" value="1"/>
</dbReference>
<name>A0ABV7FC33_9GAMM</name>
<dbReference type="Pfam" id="PF02880">
    <property type="entry name" value="PGM_PMM_III"/>
    <property type="match status" value="1"/>
</dbReference>
<dbReference type="PANTHER" id="PTHR42946">
    <property type="entry name" value="PHOSPHOHEXOSE MUTASE"/>
    <property type="match status" value="1"/>
</dbReference>
<evidence type="ECO:0000256" key="4">
    <source>
        <dbReference type="ARBA" id="ARBA00022723"/>
    </source>
</evidence>
<evidence type="ECO:0000256" key="7">
    <source>
        <dbReference type="RuleBase" id="RU004326"/>
    </source>
</evidence>
<reference evidence="13" key="1">
    <citation type="journal article" date="2019" name="Int. J. Syst. Evol. Microbiol.">
        <title>The Global Catalogue of Microorganisms (GCM) 10K type strain sequencing project: providing services to taxonomists for standard genome sequencing and annotation.</title>
        <authorList>
            <consortium name="The Broad Institute Genomics Platform"/>
            <consortium name="The Broad Institute Genome Sequencing Center for Infectious Disease"/>
            <person name="Wu L."/>
            <person name="Ma J."/>
        </authorList>
    </citation>
    <scope>NUCLEOTIDE SEQUENCE [LARGE SCALE GENOMIC DNA]</scope>
    <source>
        <strain evidence="13">KCTC 52237</strain>
    </source>
</reference>
<gene>
    <name evidence="12" type="ORF">ACFODX_05395</name>
</gene>
<evidence type="ECO:0000256" key="2">
    <source>
        <dbReference type="ARBA" id="ARBA00010231"/>
    </source>
</evidence>
<dbReference type="PROSITE" id="PS00710">
    <property type="entry name" value="PGM_PMM"/>
    <property type="match status" value="1"/>
</dbReference>
<dbReference type="SUPFAM" id="SSF55957">
    <property type="entry name" value="Phosphoglucomutase, C-terminal domain"/>
    <property type="match status" value="1"/>
</dbReference>
<dbReference type="RefSeq" id="WP_378116824.1">
    <property type="nucleotide sequence ID" value="NZ_JBHRTF010000002.1"/>
</dbReference>
<dbReference type="InterPro" id="IPR005843">
    <property type="entry name" value="A-D-PHexomutase_C"/>
</dbReference>
<evidence type="ECO:0000259" key="9">
    <source>
        <dbReference type="Pfam" id="PF02878"/>
    </source>
</evidence>
<proteinExistence type="inferred from homology"/>
<evidence type="ECO:0000256" key="1">
    <source>
        <dbReference type="ARBA" id="ARBA00001946"/>
    </source>
</evidence>
<dbReference type="SUPFAM" id="SSF53738">
    <property type="entry name" value="Phosphoglucomutase, first 3 domains"/>
    <property type="match status" value="3"/>
</dbReference>
<evidence type="ECO:0000313" key="12">
    <source>
        <dbReference type="EMBL" id="MFC3114987.1"/>
    </source>
</evidence>
<feature type="domain" description="Alpha-D-phosphohexomutase alpha/beta/alpha" evidence="11">
    <location>
        <begin position="261"/>
        <end position="376"/>
    </location>
</feature>
<evidence type="ECO:0000259" key="11">
    <source>
        <dbReference type="Pfam" id="PF02880"/>
    </source>
</evidence>
<dbReference type="CDD" id="cd03088">
    <property type="entry name" value="ManB"/>
    <property type="match status" value="1"/>
</dbReference>
<keyword evidence="4 7" id="KW-0479">Metal-binding</keyword>
<dbReference type="Gene3D" id="3.40.120.10">
    <property type="entry name" value="Alpha-D-Glucose-1,6-Bisphosphate, subunit A, domain 3"/>
    <property type="match status" value="3"/>
</dbReference>
<keyword evidence="6" id="KW-0413">Isomerase</keyword>
<accession>A0ABV7FC33</accession>
<dbReference type="InterPro" id="IPR005844">
    <property type="entry name" value="A-D-PHexomutase_a/b/a-I"/>
</dbReference>
<evidence type="ECO:0000256" key="6">
    <source>
        <dbReference type="ARBA" id="ARBA00023235"/>
    </source>
</evidence>
<dbReference type="InterPro" id="IPR005846">
    <property type="entry name" value="A-D-PHexomutase_a/b/a-III"/>
</dbReference>
<protein>
    <submittedName>
        <fullName evidence="12">Phosphomannomutase</fullName>
    </submittedName>
</protein>
<dbReference type="Gene3D" id="3.30.310.50">
    <property type="entry name" value="Alpha-D-phosphohexomutase, C-terminal domain"/>
    <property type="match status" value="1"/>
</dbReference>
<dbReference type="Proteomes" id="UP001595555">
    <property type="component" value="Unassembled WGS sequence"/>
</dbReference>
<dbReference type="InterPro" id="IPR036900">
    <property type="entry name" value="A-D-PHexomutase_C_sf"/>
</dbReference>
<feature type="domain" description="Alpha-D-phosphohexomutase C-terminal" evidence="8">
    <location>
        <begin position="414"/>
        <end position="467"/>
    </location>
</feature>
<evidence type="ECO:0000313" key="13">
    <source>
        <dbReference type="Proteomes" id="UP001595555"/>
    </source>
</evidence>
<evidence type="ECO:0000259" key="10">
    <source>
        <dbReference type="Pfam" id="PF02879"/>
    </source>
</evidence>
<dbReference type="InterPro" id="IPR016066">
    <property type="entry name" value="A-D-PHexomutase_CS"/>
</dbReference>
<comment type="similarity">
    <text evidence="2 7">Belongs to the phosphohexose mutase family.</text>
</comment>
<comment type="cofactor">
    <cofactor evidence="1">
        <name>Mg(2+)</name>
        <dbReference type="ChEBI" id="CHEBI:18420"/>
    </cofactor>
</comment>
<evidence type="ECO:0000256" key="5">
    <source>
        <dbReference type="ARBA" id="ARBA00022842"/>
    </source>
</evidence>
<dbReference type="InterPro" id="IPR016055">
    <property type="entry name" value="A-D-PHexomutase_a/b/a-I/II/III"/>
</dbReference>